<feature type="transmembrane region" description="Helical" evidence="8">
    <location>
        <begin position="239"/>
        <end position="262"/>
    </location>
</feature>
<evidence type="ECO:0000256" key="8">
    <source>
        <dbReference type="RuleBase" id="RU363032"/>
    </source>
</evidence>
<dbReference type="InterPro" id="IPR000515">
    <property type="entry name" value="MetI-like"/>
</dbReference>
<keyword evidence="2 8" id="KW-0813">Transport</keyword>
<dbReference type="PANTHER" id="PTHR43357:SF4">
    <property type="entry name" value="INNER MEMBRANE ABC TRANSPORTER PERMEASE PROTEIN YDCV"/>
    <property type="match status" value="1"/>
</dbReference>
<keyword evidence="11" id="KW-1185">Reference proteome</keyword>
<dbReference type="InterPro" id="IPR035906">
    <property type="entry name" value="MetI-like_sf"/>
</dbReference>
<accession>A0A1H2LAH1</accession>
<evidence type="ECO:0000256" key="2">
    <source>
        <dbReference type="ARBA" id="ARBA00022448"/>
    </source>
</evidence>
<dbReference type="PANTHER" id="PTHR43357">
    <property type="entry name" value="INNER MEMBRANE ABC TRANSPORTER PERMEASE PROTEIN YDCV"/>
    <property type="match status" value="1"/>
</dbReference>
<feature type="transmembrane region" description="Helical" evidence="8">
    <location>
        <begin position="480"/>
        <end position="504"/>
    </location>
</feature>
<dbReference type="RefSeq" id="WP_091279027.1">
    <property type="nucleotide sequence ID" value="NZ_JABAPH010000006.1"/>
</dbReference>
<evidence type="ECO:0000313" key="11">
    <source>
        <dbReference type="Proteomes" id="UP000214355"/>
    </source>
</evidence>
<feature type="transmembrane region" description="Helical" evidence="8">
    <location>
        <begin position="72"/>
        <end position="94"/>
    </location>
</feature>
<dbReference type="STRING" id="131112.SAMN04489737_0291"/>
<organism evidence="10 11">
    <name type="scientific">Arcanobacterium phocae</name>
    <dbReference type="NCBI Taxonomy" id="131112"/>
    <lineage>
        <taxon>Bacteria</taxon>
        <taxon>Bacillati</taxon>
        <taxon>Actinomycetota</taxon>
        <taxon>Actinomycetes</taxon>
        <taxon>Actinomycetales</taxon>
        <taxon>Actinomycetaceae</taxon>
        <taxon>Arcanobacterium</taxon>
    </lineage>
</organism>
<feature type="transmembrane region" description="Helical" evidence="8">
    <location>
        <begin position="106"/>
        <end position="126"/>
    </location>
</feature>
<dbReference type="Proteomes" id="UP000214355">
    <property type="component" value="Chromosome I"/>
</dbReference>
<dbReference type="CDD" id="cd06261">
    <property type="entry name" value="TM_PBP2"/>
    <property type="match status" value="2"/>
</dbReference>
<comment type="subcellular location">
    <subcellularLocation>
        <location evidence="1">Cell inner membrane</location>
        <topology evidence="1">Multi-pass membrane protein</topology>
    </subcellularLocation>
    <subcellularLocation>
        <location evidence="8">Cell membrane</location>
        <topology evidence="8">Multi-pass membrane protein</topology>
    </subcellularLocation>
</comment>
<keyword evidence="4" id="KW-0997">Cell inner membrane</keyword>
<sequence length="566" mass="60517">MKRFFAQRPLFWWALCAIVPALFLGLFFFAPVVDLLSLGVAELTTSWDTAGLGGLVAQLSRAHVGGAVVTTLGLAFAGTLLSIAVGVPAAYVLYRTRFPGQSIIRFLIVFPFVLPTIAVATAFRSLYDDGGLLGFLGLAGSPVLIVLAMMFFNISVIVRTVGAAWSGLNPNYEAAARTLGASPLRAFASVTWPRLAPAVYSAATLVFLYCSTSYSLVMVLGTTRTRTLETEIYRQTSQFLNLGTAALLSLVQAVIVVVALIVSQRVSKKAVVDTHSRFVADAPRLTRAQRPLVGMIVAVVVVLIILPIVQVVIRSLRRNGEFTAANFTDLFRPGAARSVDFAIAATIWQSLSAALYATAIAVVVGIIVSLLVTRKLRIRRELWQRITGFYDALFIFPVGISSVTLGFGMLVALGGSLRFVADSPLLLPLAQALVALPILIRTIVPMLDGVNRNLYGPALTLGASRFRAFFTVEGPVLTRALGVAAGFAFAISIGEFSATSFLVLQREPTLPVMIYQLVGRAGAADQGMAYAGTVILCGITALVMVVVEMLSKPRSSRATHVKEEIA</sequence>
<dbReference type="GO" id="GO:0055085">
    <property type="term" value="P:transmembrane transport"/>
    <property type="evidence" value="ECO:0007669"/>
    <property type="project" value="InterPro"/>
</dbReference>
<feature type="transmembrane region" description="Helical" evidence="8">
    <location>
        <begin position="393"/>
        <end position="413"/>
    </location>
</feature>
<keyword evidence="5 8" id="KW-0812">Transmembrane</keyword>
<feature type="transmembrane region" description="Helical" evidence="8">
    <location>
        <begin position="292"/>
        <end position="313"/>
    </location>
</feature>
<keyword evidence="3" id="KW-1003">Cell membrane</keyword>
<evidence type="ECO:0000256" key="3">
    <source>
        <dbReference type="ARBA" id="ARBA00022475"/>
    </source>
</evidence>
<feature type="transmembrane region" description="Helical" evidence="8">
    <location>
        <begin position="425"/>
        <end position="444"/>
    </location>
</feature>
<feature type="transmembrane region" description="Helical" evidence="8">
    <location>
        <begin position="527"/>
        <end position="547"/>
    </location>
</feature>
<reference evidence="11" key="1">
    <citation type="submission" date="2016-10" db="EMBL/GenBank/DDBJ databases">
        <authorList>
            <person name="Varghese N."/>
            <person name="Submissions S."/>
        </authorList>
    </citation>
    <scope>NUCLEOTIDE SEQUENCE [LARGE SCALE GENOMIC DNA]</scope>
    <source>
        <strain evidence="11">DSM 10002</strain>
    </source>
</reference>
<feature type="transmembrane region" description="Helical" evidence="8">
    <location>
        <begin position="198"/>
        <end position="219"/>
    </location>
</feature>
<keyword evidence="6 8" id="KW-1133">Transmembrane helix</keyword>
<dbReference type="Pfam" id="PF00528">
    <property type="entry name" value="BPD_transp_1"/>
    <property type="match status" value="1"/>
</dbReference>
<dbReference type="EMBL" id="LT629804">
    <property type="protein sequence ID" value="SDU78030.1"/>
    <property type="molecule type" value="Genomic_DNA"/>
</dbReference>
<dbReference type="PROSITE" id="PS50928">
    <property type="entry name" value="ABC_TM1"/>
    <property type="match status" value="2"/>
</dbReference>
<gene>
    <name evidence="10" type="ORF">SAMN04489737_0291</name>
</gene>
<feature type="transmembrane region" description="Helical" evidence="8">
    <location>
        <begin position="353"/>
        <end position="372"/>
    </location>
</feature>
<feature type="transmembrane region" description="Helical" evidence="8">
    <location>
        <begin position="12"/>
        <end position="33"/>
    </location>
</feature>
<evidence type="ECO:0000256" key="1">
    <source>
        <dbReference type="ARBA" id="ARBA00004429"/>
    </source>
</evidence>
<dbReference type="SUPFAM" id="SSF161098">
    <property type="entry name" value="MetI-like"/>
    <property type="match status" value="2"/>
</dbReference>
<evidence type="ECO:0000256" key="4">
    <source>
        <dbReference type="ARBA" id="ARBA00022519"/>
    </source>
</evidence>
<evidence type="ECO:0000256" key="7">
    <source>
        <dbReference type="ARBA" id="ARBA00023136"/>
    </source>
</evidence>
<comment type="similarity">
    <text evidence="8">Belongs to the binding-protein-dependent transport system permease family.</text>
</comment>
<evidence type="ECO:0000313" key="10">
    <source>
        <dbReference type="EMBL" id="SDU78030.1"/>
    </source>
</evidence>
<protein>
    <submittedName>
        <fullName evidence="10">Thiamine transport system permease protein</fullName>
    </submittedName>
</protein>
<dbReference type="OrthoDB" id="9804629at2"/>
<feature type="domain" description="ABC transmembrane type-1" evidence="9">
    <location>
        <begin position="68"/>
        <end position="263"/>
    </location>
</feature>
<keyword evidence="7 8" id="KW-0472">Membrane</keyword>
<dbReference type="GO" id="GO:0005886">
    <property type="term" value="C:plasma membrane"/>
    <property type="evidence" value="ECO:0007669"/>
    <property type="project" value="UniProtKB-SubCell"/>
</dbReference>
<dbReference type="AlphaFoldDB" id="A0A1H2LAH1"/>
<feature type="domain" description="ABC transmembrane type-1" evidence="9">
    <location>
        <begin position="347"/>
        <end position="547"/>
    </location>
</feature>
<name>A0A1H2LAH1_9ACTO</name>
<feature type="transmembrane region" description="Helical" evidence="8">
    <location>
        <begin position="132"/>
        <end position="152"/>
    </location>
</feature>
<dbReference type="Gene3D" id="1.10.3720.10">
    <property type="entry name" value="MetI-like"/>
    <property type="match status" value="2"/>
</dbReference>
<proteinExistence type="inferred from homology"/>
<evidence type="ECO:0000256" key="6">
    <source>
        <dbReference type="ARBA" id="ARBA00022989"/>
    </source>
</evidence>
<evidence type="ECO:0000256" key="5">
    <source>
        <dbReference type="ARBA" id="ARBA00022692"/>
    </source>
</evidence>
<evidence type="ECO:0000259" key="9">
    <source>
        <dbReference type="PROSITE" id="PS50928"/>
    </source>
</evidence>